<dbReference type="RefSeq" id="WP_171086395.1">
    <property type="nucleotide sequence ID" value="NZ_BNBU01000021.1"/>
</dbReference>
<dbReference type="Gene3D" id="3.40.50.1000">
    <property type="entry name" value="HAD superfamily/HAD-like"/>
    <property type="match status" value="1"/>
</dbReference>
<dbReference type="InterPro" id="IPR051600">
    <property type="entry name" value="Beta-PGM-like"/>
</dbReference>
<dbReference type="EMBL" id="JABBXF010000084">
    <property type="protein sequence ID" value="NVK81556.1"/>
    <property type="molecule type" value="Genomic_DNA"/>
</dbReference>
<evidence type="ECO:0000313" key="6">
    <source>
        <dbReference type="Proteomes" id="UP000587462"/>
    </source>
</evidence>
<reference evidence="5 6" key="1">
    <citation type="submission" date="2020-04" db="EMBL/GenBank/DDBJ databases">
        <title>Draft Genome Sequence of Streptomyces morookaense DSM 40503, an 8-azaguanine-producing strain.</title>
        <authorList>
            <person name="Qi J."/>
            <person name="Gao J.-M."/>
        </authorList>
    </citation>
    <scope>NUCLEOTIDE SEQUENCE [LARGE SCALE GENOMIC DNA]</scope>
    <source>
        <strain evidence="5 6">DSM 40503</strain>
    </source>
</reference>
<dbReference type="Proteomes" id="UP000587462">
    <property type="component" value="Unassembled WGS sequence"/>
</dbReference>
<dbReference type="InterPro" id="IPR023198">
    <property type="entry name" value="PGP-like_dom2"/>
</dbReference>
<evidence type="ECO:0000256" key="3">
    <source>
        <dbReference type="ARBA" id="ARBA00022723"/>
    </source>
</evidence>
<dbReference type="AlphaFoldDB" id="A0A7Y7EAJ5"/>
<comment type="cofactor">
    <cofactor evidence="1">
        <name>Mg(2+)</name>
        <dbReference type="ChEBI" id="CHEBI:18420"/>
    </cofactor>
</comment>
<gene>
    <name evidence="5" type="ORF">HG542_28455</name>
</gene>
<dbReference type="PRINTS" id="PR00413">
    <property type="entry name" value="HADHALOGNASE"/>
</dbReference>
<dbReference type="SFLD" id="SFLDG01135">
    <property type="entry name" value="C1.5.6:_HAD__Beta-PGM__Phospha"/>
    <property type="match status" value="1"/>
</dbReference>
<dbReference type="GO" id="GO:0046872">
    <property type="term" value="F:metal ion binding"/>
    <property type="evidence" value="ECO:0007669"/>
    <property type="project" value="UniProtKB-KW"/>
</dbReference>
<evidence type="ECO:0000256" key="4">
    <source>
        <dbReference type="ARBA" id="ARBA00022842"/>
    </source>
</evidence>
<dbReference type="InterPro" id="IPR023214">
    <property type="entry name" value="HAD_sf"/>
</dbReference>
<name>A0A7Y7EAJ5_STRMO</name>
<dbReference type="PANTHER" id="PTHR46193">
    <property type="entry name" value="6-PHOSPHOGLUCONATE PHOSPHATASE"/>
    <property type="match status" value="1"/>
</dbReference>
<keyword evidence="4" id="KW-0460">Magnesium</keyword>
<dbReference type="SFLD" id="SFLDS00003">
    <property type="entry name" value="Haloacid_Dehalogenase"/>
    <property type="match status" value="1"/>
</dbReference>
<dbReference type="Gene3D" id="1.10.150.240">
    <property type="entry name" value="Putative phosphatase, domain 2"/>
    <property type="match status" value="1"/>
</dbReference>
<evidence type="ECO:0000256" key="1">
    <source>
        <dbReference type="ARBA" id="ARBA00001946"/>
    </source>
</evidence>
<dbReference type="SFLD" id="SFLDG01129">
    <property type="entry name" value="C1.5:_HAD__Beta-PGM__Phosphata"/>
    <property type="match status" value="1"/>
</dbReference>
<sequence length="219" mass="23273">MIDPVELVIFDCDGVLVDSESIAARINVRLGAELGWPMSEAEVVERFMGRSAASIRTDIVAHIGEERATVWEERFWTLHQEAMDAELTAVPGIAEALDAIEAAGLPTCVASSGTHEKMRHTLGITGLYGRFEGRIFSATEVAHGKPAPDLFLHAAAAMGVAPAACVVVEDSKYGVQAARSAGMRSLGYAGGLIPAEWLEGPGTVVFDDMRKLPALLARG</sequence>
<dbReference type="NCBIfam" id="TIGR01549">
    <property type="entry name" value="HAD-SF-IA-v1"/>
    <property type="match status" value="1"/>
</dbReference>
<keyword evidence="5" id="KW-0378">Hydrolase</keyword>
<dbReference type="NCBIfam" id="TIGR01509">
    <property type="entry name" value="HAD-SF-IA-v3"/>
    <property type="match status" value="1"/>
</dbReference>
<organism evidence="5 6">
    <name type="scientific">Streptomyces morookaense</name>
    <name type="common">Streptoverticillium morookaense</name>
    <dbReference type="NCBI Taxonomy" id="1970"/>
    <lineage>
        <taxon>Bacteria</taxon>
        <taxon>Bacillati</taxon>
        <taxon>Actinomycetota</taxon>
        <taxon>Actinomycetes</taxon>
        <taxon>Kitasatosporales</taxon>
        <taxon>Streptomycetaceae</taxon>
        <taxon>Streptomyces</taxon>
    </lineage>
</organism>
<dbReference type="PANTHER" id="PTHR46193:SF10">
    <property type="entry name" value="6-PHOSPHOGLUCONATE PHOSPHATASE"/>
    <property type="match status" value="1"/>
</dbReference>
<comment type="similarity">
    <text evidence="2">Belongs to the HAD-like hydrolase superfamily. CbbY/CbbZ/Gph/YieH family.</text>
</comment>
<keyword evidence="3" id="KW-0479">Metal-binding</keyword>
<comment type="caution">
    <text evidence="5">The sequence shown here is derived from an EMBL/GenBank/DDBJ whole genome shotgun (WGS) entry which is preliminary data.</text>
</comment>
<protein>
    <submittedName>
        <fullName evidence="5">HAD family hydrolase</fullName>
    </submittedName>
</protein>
<dbReference type="InterPro" id="IPR006439">
    <property type="entry name" value="HAD-SF_hydro_IA"/>
</dbReference>
<dbReference type="SUPFAM" id="SSF56784">
    <property type="entry name" value="HAD-like"/>
    <property type="match status" value="1"/>
</dbReference>
<accession>A0A7Y7EAJ5</accession>
<keyword evidence="6" id="KW-1185">Reference proteome</keyword>
<dbReference type="CDD" id="cd07526">
    <property type="entry name" value="HAD_BPGM_like"/>
    <property type="match status" value="1"/>
</dbReference>
<evidence type="ECO:0000313" key="5">
    <source>
        <dbReference type="EMBL" id="NVK81556.1"/>
    </source>
</evidence>
<dbReference type="InterPro" id="IPR036412">
    <property type="entry name" value="HAD-like_sf"/>
</dbReference>
<evidence type="ECO:0000256" key="2">
    <source>
        <dbReference type="ARBA" id="ARBA00006171"/>
    </source>
</evidence>
<dbReference type="GO" id="GO:0016787">
    <property type="term" value="F:hydrolase activity"/>
    <property type="evidence" value="ECO:0007669"/>
    <property type="project" value="UniProtKB-KW"/>
</dbReference>
<dbReference type="Pfam" id="PF00702">
    <property type="entry name" value="Hydrolase"/>
    <property type="match status" value="1"/>
</dbReference>
<proteinExistence type="inferred from homology"/>